<dbReference type="EMBL" id="WNZX01000007">
    <property type="protein sequence ID" value="MUG71039.1"/>
    <property type="molecule type" value="Genomic_DNA"/>
</dbReference>
<dbReference type="InterPro" id="IPR003010">
    <property type="entry name" value="C-N_Hydrolase"/>
</dbReference>
<accession>A0A7X2Z9W2</accession>
<dbReference type="PROSITE" id="PS01227">
    <property type="entry name" value="UPF0012"/>
    <property type="match status" value="1"/>
</dbReference>
<keyword evidence="5" id="KW-1185">Reference proteome</keyword>
<dbReference type="PANTHER" id="PTHR23088">
    <property type="entry name" value="NITRILASE-RELATED"/>
    <property type="match status" value="1"/>
</dbReference>
<protein>
    <submittedName>
        <fullName evidence="4">Carbon-nitrogen hydrolase family protein</fullName>
    </submittedName>
</protein>
<evidence type="ECO:0000256" key="1">
    <source>
        <dbReference type="ARBA" id="ARBA00010613"/>
    </source>
</evidence>
<organism evidence="4 5">
    <name type="scientific">Paenibacillus validus</name>
    <dbReference type="NCBI Taxonomy" id="44253"/>
    <lineage>
        <taxon>Bacteria</taxon>
        <taxon>Bacillati</taxon>
        <taxon>Bacillota</taxon>
        <taxon>Bacilli</taxon>
        <taxon>Bacillales</taxon>
        <taxon>Paenibacillaceae</taxon>
        <taxon>Paenibacillus</taxon>
    </lineage>
</organism>
<evidence type="ECO:0000313" key="5">
    <source>
        <dbReference type="Proteomes" id="UP000450917"/>
    </source>
</evidence>
<name>A0A7X2Z9W2_9BACL</name>
<dbReference type="CDD" id="cd07572">
    <property type="entry name" value="nit"/>
    <property type="match status" value="1"/>
</dbReference>
<sequence length="276" mass="31347">MRKIKVATVQMDSQHDKASNLQKAERLIREAAGQGAQYVALPEYFNFVGTEEQEEANAEYIPDGETVQFLSRLSKELNIWLHGGSMLEKVRGEVKFYNATVLFNPQGELVGKYRKIHLFDVEIESGPSYLESQTKDFGREVVVCDTDFAKIGLAICYDIRFPELFRLQSLKGAEILMLPAEFTLYTGRDHWETLLRARAIENQAYVIAPGQIGKKPSYQSYGRSMIVDPWGTVIATATDAEMVTVAEIDLDYVQQIRKQVPSLKNRRPEVYSLHLS</sequence>
<keyword evidence="2 4" id="KW-0378">Hydrolase</keyword>
<feature type="domain" description="CN hydrolase" evidence="3">
    <location>
        <begin position="4"/>
        <end position="250"/>
    </location>
</feature>
<reference evidence="4 5" key="1">
    <citation type="submission" date="2019-11" db="EMBL/GenBank/DDBJ databases">
        <title>Draft genome sequences of five Paenibacillus species of dairy origin.</title>
        <authorList>
            <person name="Olajide A.M."/>
            <person name="Chen S."/>
            <person name="Lapointe G."/>
        </authorList>
    </citation>
    <scope>NUCLEOTIDE SEQUENCE [LARGE SCALE GENOMIC DNA]</scope>
    <source>
        <strain evidence="4 5">2CS3</strain>
    </source>
</reference>
<dbReference type="AlphaFoldDB" id="A0A7X2Z9W2"/>
<dbReference type="GO" id="GO:0016811">
    <property type="term" value="F:hydrolase activity, acting on carbon-nitrogen (but not peptide) bonds, in linear amides"/>
    <property type="evidence" value="ECO:0007669"/>
    <property type="project" value="InterPro"/>
</dbReference>
<dbReference type="Proteomes" id="UP000450917">
    <property type="component" value="Unassembled WGS sequence"/>
</dbReference>
<dbReference type="InterPro" id="IPR001110">
    <property type="entry name" value="UPF0012_CS"/>
</dbReference>
<dbReference type="InterPro" id="IPR045254">
    <property type="entry name" value="Nit1/2_C-N_Hydrolase"/>
</dbReference>
<evidence type="ECO:0000313" key="4">
    <source>
        <dbReference type="EMBL" id="MUG71039.1"/>
    </source>
</evidence>
<gene>
    <name evidence="4" type="ORF">GNP93_10135</name>
</gene>
<comment type="caution">
    <text evidence="4">The sequence shown here is derived from an EMBL/GenBank/DDBJ whole genome shotgun (WGS) entry which is preliminary data.</text>
</comment>
<dbReference type="SUPFAM" id="SSF56317">
    <property type="entry name" value="Carbon-nitrogen hydrolase"/>
    <property type="match status" value="1"/>
</dbReference>
<proteinExistence type="inferred from homology"/>
<dbReference type="Pfam" id="PF00795">
    <property type="entry name" value="CN_hydrolase"/>
    <property type="match status" value="1"/>
</dbReference>
<dbReference type="Gene3D" id="3.60.110.10">
    <property type="entry name" value="Carbon-nitrogen hydrolase"/>
    <property type="match status" value="1"/>
</dbReference>
<comment type="similarity">
    <text evidence="1">Belongs to the carbon-nitrogen hydrolase superfamily. NIT1/NIT2 family.</text>
</comment>
<evidence type="ECO:0000259" key="3">
    <source>
        <dbReference type="PROSITE" id="PS50263"/>
    </source>
</evidence>
<dbReference type="InterPro" id="IPR036526">
    <property type="entry name" value="C-N_Hydrolase_sf"/>
</dbReference>
<evidence type="ECO:0000256" key="2">
    <source>
        <dbReference type="ARBA" id="ARBA00022801"/>
    </source>
</evidence>
<dbReference type="RefSeq" id="WP_155614598.1">
    <property type="nucleotide sequence ID" value="NZ_WNZX01000007.1"/>
</dbReference>
<dbReference type="PROSITE" id="PS50263">
    <property type="entry name" value="CN_HYDROLASE"/>
    <property type="match status" value="1"/>
</dbReference>
<dbReference type="PANTHER" id="PTHR23088:SF27">
    <property type="entry name" value="DEAMINATED GLUTATHIONE AMIDASE"/>
    <property type="match status" value="1"/>
</dbReference>